<accession>A0A7C3I5H3</accession>
<protein>
    <submittedName>
        <fullName evidence="2">Transposase</fullName>
    </submittedName>
</protein>
<dbReference type="InterPro" id="IPR025161">
    <property type="entry name" value="IS402-like_dom"/>
</dbReference>
<dbReference type="EMBL" id="DSWI01000035">
    <property type="protein sequence ID" value="HFG21864.1"/>
    <property type="molecule type" value="Genomic_DNA"/>
</dbReference>
<dbReference type="Pfam" id="PF13340">
    <property type="entry name" value="DUF4096"/>
    <property type="match status" value="1"/>
</dbReference>
<dbReference type="PANTHER" id="PTHR30007:SF0">
    <property type="entry name" value="TRANSPOSASE"/>
    <property type="match status" value="1"/>
</dbReference>
<dbReference type="AlphaFoldDB" id="A0A7C3I5H3"/>
<evidence type="ECO:0000313" key="2">
    <source>
        <dbReference type="EMBL" id="HFG21864.1"/>
    </source>
</evidence>
<evidence type="ECO:0000259" key="1">
    <source>
        <dbReference type="Pfam" id="PF13340"/>
    </source>
</evidence>
<reference evidence="2" key="1">
    <citation type="journal article" date="2020" name="mSystems">
        <title>Genome- and Community-Level Interaction Insights into Carbon Utilization and Element Cycling Functions of Hydrothermarchaeota in Hydrothermal Sediment.</title>
        <authorList>
            <person name="Zhou Z."/>
            <person name="Liu Y."/>
            <person name="Xu W."/>
            <person name="Pan J."/>
            <person name="Luo Z.H."/>
            <person name="Li M."/>
        </authorList>
    </citation>
    <scope>NUCLEOTIDE SEQUENCE [LARGE SCALE GENOMIC DNA]</scope>
    <source>
        <strain evidence="2">SpSt-524</strain>
    </source>
</reference>
<organism evidence="2">
    <name type="scientific">Meiothermus ruber</name>
    <dbReference type="NCBI Taxonomy" id="277"/>
    <lineage>
        <taxon>Bacteria</taxon>
        <taxon>Thermotogati</taxon>
        <taxon>Deinococcota</taxon>
        <taxon>Deinococci</taxon>
        <taxon>Thermales</taxon>
        <taxon>Thermaceae</taxon>
        <taxon>Meiothermus</taxon>
    </lineage>
</organism>
<proteinExistence type="predicted"/>
<name>A0A7C3I5H3_MEIRU</name>
<comment type="caution">
    <text evidence="2">The sequence shown here is derived from an EMBL/GenBank/DDBJ whole genome shotgun (WGS) entry which is preliminary data.</text>
</comment>
<feature type="domain" description="Insertion element IS402-like" evidence="1">
    <location>
        <begin position="12"/>
        <end position="74"/>
    </location>
</feature>
<gene>
    <name evidence="2" type="ORF">ENS82_14340</name>
</gene>
<sequence>MELRESRYPSDLTDQELAILAPLMPQPSSSSHRPREHPWREILNGIFYITRAGCAWRMMPCDLPHWKTVYHYFRFLQLVSRTLMQKASKVKLADACLS</sequence>
<dbReference type="PANTHER" id="PTHR30007">
    <property type="entry name" value="PHP DOMAIN PROTEIN"/>
    <property type="match status" value="1"/>
</dbReference>